<organism evidence="1">
    <name type="scientific">marine metagenome</name>
    <dbReference type="NCBI Taxonomy" id="408172"/>
    <lineage>
        <taxon>unclassified sequences</taxon>
        <taxon>metagenomes</taxon>
        <taxon>ecological metagenomes</taxon>
    </lineage>
</organism>
<dbReference type="AlphaFoldDB" id="A0A383B7J0"/>
<accession>A0A383B7J0</accession>
<protein>
    <recommendedName>
        <fullName evidence="2">DUF115 domain-containing protein</fullName>
    </recommendedName>
</protein>
<sequence length="214" mass="24947">MKNLVINTVRRSQINFWKLHKKIVRKNLKFKNIHKDETCLIVANGGSLKSYDISNISDLPAIGCTYTLIDKRAQSLNFKYFIFSEQYLFYSLFYNFQSAYKKKFRFQKNIIRKIFEKTIARNPNINYFINLTNYYSEVSRNPNINYFYHFGDSTSDSYDLAGNFSAMQGALEIMLSTAQYLGFSKAILLGCDYLGKPVIRGHFYADSKPFYGVS</sequence>
<dbReference type="EMBL" id="UINC01197975">
    <property type="protein sequence ID" value="SVE15729.1"/>
    <property type="molecule type" value="Genomic_DNA"/>
</dbReference>
<gene>
    <name evidence="1" type="ORF">METZ01_LOCUS468583</name>
</gene>
<proteinExistence type="predicted"/>
<dbReference type="Gene3D" id="3.90.1480.10">
    <property type="entry name" value="Alpha-2,3-sialyltransferase"/>
    <property type="match status" value="1"/>
</dbReference>
<feature type="non-terminal residue" evidence="1">
    <location>
        <position position="214"/>
    </location>
</feature>
<reference evidence="1" key="1">
    <citation type="submission" date="2018-05" db="EMBL/GenBank/DDBJ databases">
        <authorList>
            <person name="Lanie J.A."/>
            <person name="Ng W.-L."/>
            <person name="Kazmierczak K.M."/>
            <person name="Andrzejewski T.M."/>
            <person name="Davidsen T.M."/>
            <person name="Wayne K.J."/>
            <person name="Tettelin H."/>
            <person name="Glass J.I."/>
            <person name="Rusch D."/>
            <person name="Podicherti R."/>
            <person name="Tsui H.-C.T."/>
            <person name="Winkler M.E."/>
        </authorList>
    </citation>
    <scope>NUCLEOTIDE SEQUENCE</scope>
</reference>
<evidence type="ECO:0008006" key="2">
    <source>
        <dbReference type="Google" id="ProtNLM"/>
    </source>
</evidence>
<evidence type="ECO:0000313" key="1">
    <source>
        <dbReference type="EMBL" id="SVE15729.1"/>
    </source>
</evidence>
<name>A0A383B7J0_9ZZZZ</name>